<gene>
    <name evidence="2" type="ORF">GBAR_LOCUS454</name>
</gene>
<dbReference type="Proteomes" id="UP001174909">
    <property type="component" value="Unassembled WGS sequence"/>
</dbReference>
<feature type="region of interest" description="Disordered" evidence="1">
    <location>
        <begin position="67"/>
        <end position="100"/>
    </location>
</feature>
<evidence type="ECO:0000256" key="1">
    <source>
        <dbReference type="SAM" id="MobiDB-lite"/>
    </source>
</evidence>
<evidence type="ECO:0000313" key="2">
    <source>
        <dbReference type="EMBL" id="CAI7990296.1"/>
    </source>
</evidence>
<proteinExistence type="predicted"/>
<protein>
    <submittedName>
        <fullName evidence="2">Uncharacterized protein</fullName>
    </submittedName>
</protein>
<reference evidence="2" key="1">
    <citation type="submission" date="2023-03" db="EMBL/GenBank/DDBJ databases">
        <authorList>
            <person name="Steffen K."/>
            <person name="Cardenas P."/>
        </authorList>
    </citation>
    <scope>NUCLEOTIDE SEQUENCE</scope>
</reference>
<comment type="caution">
    <text evidence="2">The sequence shown here is derived from an EMBL/GenBank/DDBJ whole genome shotgun (WGS) entry which is preliminary data.</text>
</comment>
<organism evidence="2 3">
    <name type="scientific">Geodia barretti</name>
    <name type="common">Barrett's horny sponge</name>
    <dbReference type="NCBI Taxonomy" id="519541"/>
    <lineage>
        <taxon>Eukaryota</taxon>
        <taxon>Metazoa</taxon>
        <taxon>Porifera</taxon>
        <taxon>Demospongiae</taxon>
        <taxon>Heteroscleromorpha</taxon>
        <taxon>Tetractinellida</taxon>
        <taxon>Astrophorina</taxon>
        <taxon>Geodiidae</taxon>
        <taxon>Geodia</taxon>
    </lineage>
</organism>
<evidence type="ECO:0000313" key="3">
    <source>
        <dbReference type="Proteomes" id="UP001174909"/>
    </source>
</evidence>
<dbReference type="EMBL" id="CASHTH010000063">
    <property type="protein sequence ID" value="CAI7990296.1"/>
    <property type="molecule type" value="Genomic_DNA"/>
</dbReference>
<sequence>MRMFSISGCVHLLIQQRGICQLCGYGKVNITLEKHSYPDTAEYEQGIVQKRCGAALINAGQWTHVSPTGGLGAEQHSTETQGPAQSAYRRLPQCPQVESG</sequence>
<dbReference type="AlphaFoldDB" id="A0AA35VSF8"/>
<accession>A0AA35VSF8</accession>
<name>A0AA35VSF8_GEOBA</name>
<keyword evidence="3" id="KW-1185">Reference proteome</keyword>